<dbReference type="InterPro" id="IPR018637">
    <property type="entry name" value="DUF2059"/>
</dbReference>
<dbReference type="Proteomes" id="UP000256405">
    <property type="component" value="Unassembled WGS sequence"/>
</dbReference>
<comment type="caution">
    <text evidence="3">The sequence shown here is derived from an EMBL/GenBank/DDBJ whole genome shotgun (WGS) entry which is preliminary data.</text>
</comment>
<dbReference type="AlphaFoldDB" id="A0A3E0DSH9"/>
<dbReference type="EMBL" id="QUNF01000013">
    <property type="protein sequence ID" value="REG85443.1"/>
    <property type="molecule type" value="Genomic_DNA"/>
</dbReference>
<feature type="domain" description="DUF2059" evidence="2">
    <location>
        <begin position="74"/>
        <end position="132"/>
    </location>
</feature>
<accession>A0A3E0DSH9</accession>
<organism evidence="3 4">
    <name type="scientific">Algoriphagus antarcticus</name>
    <dbReference type="NCBI Taxonomy" id="238540"/>
    <lineage>
        <taxon>Bacteria</taxon>
        <taxon>Pseudomonadati</taxon>
        <taxon>Bacteroidota</taxon>
        <taxon>Cytophagia</taxon>
        <taxon>Cytophagales</taxon>
        <taxon>Cyclobacteriaceae</taxon>
        <taxon>Algoriphagus</taxon>
    </lineage>
</organism>
<keyword evidence="1" id="KW-0732">Signal</keyword>
<evidence type="ECO:0000313" key="4">
    <source>
        <dbReference type="Proteomes" id="UP000256405"/>
    </source>
</evidence>
<keyword evidence="4" id="KW-1185">Reference proteome</keyword>
<feature type="signal peptide" evidence="1">
    <location>
        <begin position="1"/>
        <end position="19"/>
    </location>
</feature>
<evidence type="ECO:0000256" key="1">
    <source>
        <dbReference type="SAM" id="SignalP"/>
    </source>
</evidence>
<name>A0A3E0DSH9_9BACT</name>
<reference evidence="3 4" key="1">
    <citation type="submission" date="2018-08" db="EMBL/GenBank/DDBJ databases">
        <title>Genomic Encyclopedia of Archaeal and Bacterial Type Strains, Phase II (KMG-II): from individual species to whole genera.</title>
        <authorList>
            <person name="Goeker M."/>
        </authorList>
    </citation>
    <scope>NUCLEOTIDE SEQUENCE [LARGE SCALE GENOMIC DNA]</scope>
    <source>
        <strain evidence="3 4">DSM 15986</strain>
    </source>
</reference>
<gene>
    <name evidence="3" type="ORF">C8N25_113135</name>
</gene>
<evidence type="ECO:0000313" key="3">
    <source>
        <dbReference type="EMBL" id="REG85443.1"/>
    </source>
</evidence>
<sequence>MKKLLLILFFVGHYSISHAQEASIDRPVIQLLKAMKMDRTVDAMVDQMAKSPTFASKEIPDEIWDEFKKEFSSEKLIELTAPIYEKHYTDSEIVELLEFYKSPIGLKTIEVSPAIATESMSIGQEFGMEVGQKIVQKLSKLGYIKTL</sequence>
<feature type="chain" id="PRO_5017613511" description="DUF2059 domain-containing protein" evidence="1">
    <location>
        <begin position="20"/>
        <end position="147"/>
    </location>
</feature>
<proteinExistence type="predicted"/>
<dbReference type="RefSeq" id="WP_086542454.1">
    <property type="nucleotide sequence ID" value="NZ_MSSW01000048.1"/>
</dbReference>
<protein>
    <recommendedName>
        <fullName evidence="2">DUF2059 domain-containing protein</fullName>
    </recommendedName>
</protein>
<evidence type="ECO:0000259" key="2">
    <source>
        <dbReference type="Pfam" id="PF09832"/>
    </source>
</evidence>
<dbReference type="OrthoDB" id="1143459at2"/>
<dbReference type="Pfam" id="PF09832">
    <property type="entry name" value="DUF2059"/>
    <property type="match status" value="1"/>
</dbReference>